<gene>
    <name evidence="1" type="ORF">SAMN06295955_11266</name>
</gene>
<keyword evidence="2" id="KW-1185">Reference proteome</keyword>
<accession>A0A239K3Z1</accession>
<evidence type="ECO:0000313" key="2">
    <source>
        <dbReference type="Proteomes" id="UP000198339"/>
    </source>
</evidence>
<evidence type="ECO:0000313" key="1">
    <source>
        <dbReference type="EMBL" id="SNT12488.1"/>
    </source>
</evidence>
<name>A0A239K3Z1_9SPHN</name>
<dbReference type="InterPro" id="IPR010319">
    <property type="entry name" value="Transglutaminase-like_Cys_pept"/>
</dbReference>
<dbReference type="SUPFAM" id="SSF54001">
    <property type="entry name" value="Cysteine proteinases"/>
    <property type="match status" value="1"/>
</dbReference>
<proteinExistence type="predicted"/>
<sequence>MELGTRPIAIKHTRFDARWASVRRAAPPQLMRAELGKADVRSGLNEEEIFARVNRWVNRRIAYRADDQNYRQRDFWATAQQTIARGSGDCEDFAILKMHMLRAAGIAPTRMKLVLLRDLAANADHAFLLVRTDKGDVVLDNTTDRVYSGREAVAVRPVLSFGATGQWVHGYRNEDRQPVIASIPATGQRVALASVDQRSVSAVPLIFKTGFSR</sequence>
<protein>
    <submittedName>
        <fullName evidence="1">Transglutaminase-like cysteine proteinase BTLCP</fullName>
    </submittedName>
</protein>
<organism evidence="1 2">
    <name type="scientific">Sphingopyxis indica</name>
    <dbReference type="NCBI Taxonomy" id="436663"/>
    <lineage>
        <taxon>Bacteria</taxon>
        <taxon>Pseudomonadati</taxon>
        <taxon>Pseudomonadota</taxon>
        <taxon>Alphaproteobacteria</taxon>
        <taxon>Sphingomonadales</taxon>
        <taxon>Sphingomonadaceae</taxon>
        <taxon>Sphingopyxis</taxon>
    </lineage>
</organism>
<dbReference type="EMBL" id="FZPA01000012">
    <property type="protein sequence ID" value="SNT12488.1"/>
    <property type="molecule type" value="Genomic_DNA"/>
</dbReference>
<reference evidence="1 2" key="1">
    <citation type="submission" date="2017-06" db="EMBL/GenBank/DDBJ databases">
        <authorList>
            <person name="Kim H.J."/>
            <person name="Triplett B.A."/>
        </authorList>
    </citation>
    <scope>NUCLEOTIDE SEQUENCE [LARGE SCALE GENOMIC DNA]</scope>
    <source>
        <strain evidence="1 2">DS15</strain>
    </source>
</reference>
<dbReference type="InterPro" id="IPR038765">
    <property type="entry name" value="Papain-like_cys_pep_sf"/>
</dbReference>
<dbReference type="AlphaFoldDB" id="A0A239K3Z1"/>
<dbReference type="PANTHER" id="PTHR39327">
    <property type="match status" value="1"/>
</dbReference>
<dbReference type="Gene3D" id="3.10.620.30">
    <property type="match status" value="1"/>
</dbReference>
<dbReference type="Pfam" id="PF06035">
    <property type="entry name" value="Peptidase_C93"/>
    <property type="match status" value="1"/>
</dbReference>
<dbReference type="Proteomes" id="UP000198339">
    <property type="component" value="Unassembled WGS sequence"/>
</dbReference>
<dbReference type="PANTHER" id="PTHR39327:SF1">
    <property type="entry name" value="BLR5470 PROTEIN"/>
    <property type="match status" value="1"/>
</dbReference>